<dbReference type="SUPFAM" id="SSF52518">
    <property type="entry name" value="Thiamin diphosphate-binding fold (THDP-binding)"/>
    <property type="match status" value="2"/>
</dbReference>
<protein>
    <submittedName>
        <fullName evidence="2">Xylulose-5-phosphate/fructose-6-phosphate phosphoketolase</fullName>
        <ecNumber evidence="2">4.1.2.22</ecNumber>
    </submittedName>
</protein>
<dbReference type="InterPro" id="IPR005593">
    <property type="entry name" value="Xul5P/Fru6P_PKetolase"/>
</dbReference>
<evidence type="ECO:0000313" key="2">
    <source>
        <dbReference type="EMBL" id="CAG9183969.1"/>
    </source>
</evidence>
<dbReference type="PANTHER" id="PTHR31273">
    <property type="entry name" value="PHOSPHOKETOLASE-RELATED"/>
    <property type="match status" value="1"/>
</dbReference>
<gene>
    <name evidence="2" type="primary">xfp</name>
    <name evidence="2" type="ORF">LMG23994_05276</name>
</gene>
<dbReference type="EMBL" id="CAJZAF010000036">
    <property type="protein sequence ID" value="CAG9183969.1"/>
    <property type="molecule type" value="Genomic_DNA"/>
</dbReference>
<comment type="caution">
    <text evidence="2">The sequence shown here is derived from an EMBL/GenBank/DDBJ whole genome shotgun (WGS) entry which is preliminary data.</text>
</comment>
<dbReference type="PANTHER" id="PTHR31273:SF0">
    <property type="entry name" value="PHOSPHOKETOLASE-RELATED"/>
    <property type="match status" value="1"/>
</dbReference>
<keyword evidence="3" id="KW-1185">Reference proteome</keyword>
<evidence type="ECO:0000313" key="3">
    <source>
        <dbReference type="Proteomes" id="UP000701702"/>
    </source>
</evidence>
<sequence>MNHIEPWIAERARLFREADPSFARWAAGHGPIEHLDLTQVRVYELASLLVAAGKAPDATAVYQQLWAADRLTAAAMWLTAHMTYARSVYPDGRPLAAEDFKESPEGHTGGSMNMVPAYVGYLTANALTGHTRGWLMGQGHCVAGIDACNLLFGNLTTAHAERYDRSEQGLTRFVRDFYNYEISPDGRPVSPLGSHVGPYTAGGLSEGGYLGFAELQYVHMPLPGERLVVFLSDGAFEEQRGSDWAPRWWRAEDSGFVAPFMILNGRRIEQRSTMQQQGGTNWMRRHLQLNGFDPIEIDGRDPAAFAWAVYLMEERLSACAQAVASGKSHYPVPLHYTIAEAPKGFGFPGAGTNAAHNLPLAGNPRTDAHARHEFNAGAKDLWVPHGELDLALDVLARHEAQGRPLERDHALARRDVALPQLPPAFWQPAEAPPSSAMERIDQEFAALVRANPQLRPRVGNPDELRSNHMGVTLDQLKHRVFASEPGVAEAVDGAVITALNEEAVVSAALGNKGGINLVVSYEAFAVKMLGALRQEVLFARHQTEAGIPPKWLSLVTIATSHTWENGKNEQSHQDPTLPEALLGEMSDVSRVLFPVDGNSAAAALRGAYATHGQLWTLIVPKRPVANRLSPEQAQRLVAQGALALRMPANAQILLVAIGAYQLDQAWRAANRLEQAGLRTALTCVIEPGRFRAARDAHETAFVASDEMIRSLFPDSAQARVIMSHTRPEPICGVLRRIDTGPRRTAVLGYLSRGGTLDVEGMLFANRCTWAHAVAAAAEVCELDVSSLLQPEELQAVLGRGNPMALFLRS</sequence>
<dbReference type="EC" id="4.1.2.22" evidence="2"/>
<dbReference type="InterPro" id="IPR029061">
    <property type="entry name" value="THDP-binding"/>
</dbReference>
<name>A0ABN7ZDB9_9BURK</name>
<reference evidence="2 3" key="1">
    <citation type="submission" date="2021-08" db="EMBL/GenBank/DDBJ databases">
        <authorList>
            <person name="Peeters C."/>
        </authorList>
    </citation>
    <scope>NUCLEOTIDE SEQUENCE [LARGE SCALE GENOMIC DNA]</scope>
    <source>
        <strain evidence="2 3">LMG 23994</strain>
    </source>
</reference>
<feature type="domain" description="Xylulose 5-phosphate/Fructose 6-phosphate phosphoketolase N-terminal" evidence="1">
    <location>
        <begin position="68"/>
        <end position="348"/>
    </location>
</feature>
<keyword evidence="2" id="KW-0456">Lyase</keyword>
<dbReference type="InterPro" id="IPR009014">
    <property type="entry name" value="Transketo_C/PFOR_II"/>
</dbReference>
<dbReference type="Pfam" id="PF09364">
    <property type="entry name" value="XFP_N"/>
    <property type="match status" value="1"/>
</dbReference>
<proteinExistence type="predicted"/>
<dbReference type="Proteomes" id="UP000701702">
    <property type="component" value="Unassembled WGS sequence"/>
</dbReference>
<dbReference type="Gene3D" id="3.40.50.920">
    <property type="match status" value="1"/>
</dbReference>
<dbReference type="RefSeq" id="WP_224007957.1">
    <property type="nucleotide sequence ID" value="NZ_CAJZAF010000036.1"/>
</dbReference>
<dbReference type="GO" id="GO:0047905">
    <property type="term" value="F:fructose-6-phosphate phosphoketolase activity"/>
    <property type="evidence" value="ECO:0007669"/>
    <property type="project" value="UniProtKB-EC"/>
</dbReference>
<dbReference type="Pfam" id="PF03894">
    <property type="entry name" value="XFP"/>
    <property type="match status" value="1"/>
</dbReference>
<dbReference type="InterPro" id="IPR018970">
    <property type="entry name" value="Xul5P/Fru6P_PKetolase_N"/>
</dbReference>
<evidence type="ECO:0000259" key="1">
    <source>
        <dbReference type="Pfam" id="PF09364"/>
    </source>
</evidence>
<accession>A0ABN7ZDB9</accession>
<dbReference type="Gene3D" id="3.40.50.970">
    <property type="match status" value="2"/>
</dbReference>
<organism evidence="2 3">
    <name type="scientific">Cupriavidus pinatubonensis</name>
    <dbReference type="NCBI Taxonomy" id="248026"/>
    <lineage>
        <taxon>Bacteria</taxon>
        <taxon>Pseudomonadati</taxon>
        <taxon>Pseudomonadota</taxon>
        <taxon>Betaproteobacteria</taxon>
        <taxon>Burkholderiales</taxon>
        <taxon>Burkholderiaceae</taxon>
        <taxon>Cupriavidus</taxon>
    </lineage>
</organism>